<proteinExistence type="predicted"/>
<dbReference type="KEGG" id="npv:OHM77_07115"/>
<organism evidence="1">
    <name type="scientific">Candidatus Nitricoxidivorans perseverans</name>
    <dbReference type="NCBI Taxonomy" id="2975601"/>
    <lineage>
        <taxon>Bacteria</taxon>
        <taxon>Pseudomonadati</taxon>
        <taxon>Pseudomonadota</taxon>
        <taxon>Betaproteobacteria</taxon>
        <taxon>Nitrosomonadales</taxon>
        <taxon>Sterolibacteriaceae</taxon>
        <taxon>Candidatus Nitricoxidivorans</taxon>
    </lineage>
</organism>
<dbReference type="EMBL" id="CP107246">
    <property type="protein sequence ID" value="WIM04481.1"/>
    <property type="molecule type" value="Genomic_DNA"/>
</dbReference>
<accession>A0AA49FHU2</accession>
<dbReference type="AlphaFoldDB" id="A0AA49FHU2"/>
<reference evidence="1" key="1">
    <citation type="journal article" date="2023" name="Nat. Microbiol.">
        <title>Enrichment and characterization of a nitric oxide-reducing microbial community in a continuous bioreactor.</title>
        <authorList>
            <person name="Garrido-Amador P."/>
            <person name="Stortenbeker N."/>
            <person name="Wessels H.J.C.T."/>
            <person name="Speth D.R."/>
            <person name="Garcia-Heredia I."/>
            <person name="Kartal B."/>
        </authorList>
    </citation>
    <scope>NUCLEOTIDE SEQUENCE</scope>
    <source>
        <strain evidence="1">MAG1</strain>
    </source>
</reference>
<protein>
    <submittedName>
        <fullName evidence="1">Uncharacterized protein</fullName>
    </submittedName>
</protein>
<evidence type="ECO:0000313" key="1">
    <source>
        <dbReference type="EMBL" id="WIM04481.1"/>
    </source>
</evidence>
<gene>
    <name evidence="1" type="ORF">OHM77_07115</name>
</gene>
<sequence length="110" mass="12407">MTTEISNHANHLRVRFTRKPVDLQEVLAATPYDERPEPVVISETRELTTAEYDVFANTLLQDRDWLAGKGGYPDQTTRHVVEVKAENRKTLYVDPSGSAYGRYVGIAIEG</sequence>
<dbReference type="Proteomes" id="UP001234916">
    <property type="component" value="Chromosome"/>
</dbReference>
<name>A0AA49FHU2_9PROT</name>